<accession>A0AAN6DUP7</accession>
<dbReference type="InterPro" id="IPR056632">
    <property type="entry name" value="DUF7730"/>
</dbReference>
<evidence type="ECO:0000259" key="1">
    <source>
        <dbReference type="Pfam" id="PF24864"/>
    </source>
</evidence>
<name>A0AAN6DUP7_9EURO</name>
<reference evidence="2" key="1">
    <citation type="journal article" date="2022" name="bioRxiv">
        <title>Deciphering the potential niche of two novel black yeast fungi from a biological soil crust based on their genomes, phenotypes, and melanin regulation.</title>
        <authorList>
            <consortium name="DOE Joint Genome Institute"/>
            <person name="Carr E.C."/>
            <person name="Barton Q."/>
            <person name="Grambo S."/>
            <person name="Sullivan M."/>
            <person name="Renfro C.M."/>
            <person name="Kuo A."/>
            <person name="Pangilinan J."/>
            <person name="Lipzen A."/>
            <person name="Keymanesh K."/>
            <person name="Savage E."/>
            <person name="Barry K."/>
            <person name="Grigoriev I.V."/>
            <person name="Riekhof W.R."/>
            <person name="Harris S.S."/>
        </authorList>
    </citation>
    <scope>NUCLEOTIDE SEQUENCE</scope>
    <source>
        <strain evidence="2">JF 03-4F</strain>
    </source>
</reference>
<dbReference type="Proteomes" id="UP001203852">
    <property type="component" value="Unassembled WGS sequence"/>
</dbReference>
<evidence type="ECO:0000313" key="3">
    <source>
        <dbReference type="Proteomes" id="UP001203852"/>
    </source>
</evidence>
<comment type="caution">
    <text evidence="2">The sequence shown here is derived from an EMBL/GenBank/DDBJ whole genome shotgun (WGS) entry which is preliminary data.</text>
</comment>
<dbReference type="PANTHER" id="PTHR38790">
    <property type="entry name" value="2EXR DOMAIN-CONTAINING PROTEIN-RELATED"/>
    <property type="match status" value="1"/>
</dbReference>
<dbReference type="Pfam" id="PF24864">
    <property type="entry name" value="DUF7730"/>
    <property type="match status" value="1"/>
</dbReference>
<gene>
    <name evidence="2" type="ORF">EDD36DRAFT_418631</name>
</gene>
<protein>
    <recommendedName>
        <fullName evidence="1">DUF7730 domain-containing protein</fullName>
    </recommendedName>
</protein>
<dbReference type="AlphaFoldDB" id="A0AAN6DUP7"/>
<proteinExistence type="predicted"/>
<feature type="domain" description="DUF7730" evidence="1">
    <location>
        <begin position="11"/>
        <end position="110"/>
    </location>
</feature>
<keyword evidence="3" id="KW-1185">Reference proteome</keyword>
<organism evidence="2 3">
    <name type="scientific">Exophiala viscosa</name>
    <dbReference type="NCBI Taxonomy" id="2486360"/>
    <lineage>
        <taxon>Eukaryota</taxon>
        <taxon>Fungi</taxon>
        <taxon>Dikarya</taxon>
        <taxon>Ascomycota</taxon>
        <taxon>Pezizomycotina</taxon>
        <taxon>Eurotiomycetes</taxon>
        <taxon>Chaetothyriomycetidae</taxon>
        <taxon>Chaetothyriales</taxon>
        <taxon>Herpotrichiellaceae</taxon>
        <taxon>Exophiala</taxon>
    </lineage>
</organism>
<dbReference type="EMBL" id="MU404354">
    <property type="protein sequence ID" value="KAI1612463.1"/>
    <property type="molecule type" value="Genomic_DNA"/>
</dbReference>
<sequence length="264" mass="30397">MTSPSSNPPVTSPFMKLPTEIRLKIYTHLFYSRKEIKIEPAKPASQGAFIFVSDTKEDKETPWLLRPPTASGLSSQILRICRQIHHESLPVLYKSNIFDCAAREGVSLLLIRHLSLDWDQLQDFAWSLAKPEQQLATSGLETIDLASSRAWIRTGSNSLGHKVKVYDRHLCQAALDICQKHAQLRVVQQSDSYWIKHKPSEFKVAGKIITKRKQFHKIRWHFVTEKGARRTHYDFNHVVELQGEMASLTVHATRDPEYTPWPQF</sequence>
<evidence type="ECO:0000313" key="2">
    <source>
        <dbReference type="EMBL" id="KAI1612463.1"/>
    </source>
</evidence>